<feature type="region of interest" description="Disordered" evidence="1">
    <location>
        <begin position="52"/>
        <end position="71"/>
    </location>
</feature>
<feature type="region of interest" description="Disordered" evidence="1">
    <location>
        <begin position="157"/>
        <end position="235"/>
    </location>
</feature>
<feature type="compositionally biased region" description="Basic and acidic residues" evidence="1">
    <location>
        <begin position="309"/>
        <end position="334"/>
    </location>
</feature>
<evidence type="ECO:0000313" key="3">
    <source>
        <dbReference type="Proteomes" id="UP001174934"/>
    </source>
</evidence>
<evidence type="ECO:0000313" key="2">
    <source>
        <dbReference type="EMBL" id="KAK0615634.1"/>
    </source>
</evidence>
<sequence length="334" mass="35332">MPTTTANINNLDLDQTTPGPYIDTWLAGQAGLGIVNEISNKWEESDMEISPIIASSTEDEESISRNRKTETNAHDIRIHPRTRLELEFCLPGQKIATTTARAVSTSALAIAKTQEATTDHPPRGRTRHPQQPRHVSAHGLEHQHKRNLPPLQATAAANTAEDRGKVRHHHHHPTSIFPDPSMPSSRAPIMASSNNNTSGTRSVSEPMAASFSARGTGAAASAGPTMPPPAPPLRRWIRQSSGAAAFVPSIIPEEDAAAAASSSRSVGRGGGGDGAAPESWPAHARTASSTGRQRASEQGAACRTGGGDDDGRADAGPRGLRVREMVERVEAKGK</sequence>
<feature type="compositionally biased region" description="Low complexity" evidence="1">
    <location>
        <begin position="208"/>
        <end position="224"/>
    </location>
</feature>
<organism evidence="2 3">
    <name type="scientific">Bombardia bombarda</name>
    <dbReference type="NCBI Taxonomy" id="252184"/>
    <lineage>
        <taxon>Eukaryota</taxon>
        <taxon>Fungi</taxon>
        <taxon>Dikarya</taxon>
        <taxon>Ascomycota</taxon>
        <taxon>Pezizomycotina</taxon>
        <taxon>Sordariomycetes</taxon>
        <taxon>Sordariomycetidae</taxon>
        <taxon>Sordariales</taxon>
        <taxon>Lasiosphaeriaceae</taxon>
        <taxon>Bombardia</taxon>
    </lineage>
</organism>
<reference evidence="2" key="1">
    <citation type="submission" date="2023-06" db="EMBL/GenBank/DDBJ databases">
        <title>Genome-scale phylogeny and comparative genomics of the fungal order Sordariales.</title>
        <authorList>
            <consortium name="Lawrence Berkeley National Laboratory"/>
            <person name="Hensen N."/>
            <person name="Bonometti L."/>
            <person name="Westerberg I."/>
            <person name="Brannstrom I.O."/>
            <person name="Guillou S."/>
            <person name="Cros-Aarteil S."/>
            <person name="Calhoun S."/>
            <person name="Haridas S."/>
            <person name="Kuo A."/>
            <person name="Mondo S."/>
            <person name="Pangilinan J."/>
            <person name="Riley R."/>
            <person name="LaButti K."/>
            <person name="Andreopoulos B."/>
            <person name="Lipzen A."/>
            <person name="Chen C."/>
            <person name="Yanf M."/>
            <person name="Daum C."/>
            <person name="Ng V."/>
            <person name="Clum A."/>
            <person name="Steindorff A."/>
            <person name="Ohm R."/>
            <person name="Martin F."/>
            <person name="Silar P."/>
            <person name="Natvig D."/>
            <person name="Lalanne C."/>
            <person name="Gautier V."/>
            <person name="Ament-velasquez S.L."/>
            <person name="Kruys A."/>
            <person name="Hutchinson M.I."/>
            <person name="Powell A.J."/>
            <person name="Barry K."/>
            <person name="Miller A.N."/>
            <person name="Grigoriev I.V."/>
            <person name="Debuchy R."/>
            <person name="Gladieux P."/>
            <person name="Thoren M.H."/>
            <person name="Johannesson H."/>
        </authorList>
    </citation>
    <scope>NUCLEOTIDE SEQUENCE</scope>
    <source>
        <strain evidence="2">SMH3391-2</strain>
    </source>
</reference>
<dbReference type="Proteomes" id="UP001174934">
    <property type="component" value="Unassembled WGS sequence"/>
</dbReference>
<gene>
    <name evidence="2" type="ORF">B0T17DRAFT_538664</name>
</gene>
<feature type="region of interest" description="Disordered" evidence="1">
    <location>
        <begin position="258"/>
        <end position="334"/>
    </location>
</feature>
<name>A0AA40BVY8_9PEZI</name>
<evidence type="ECO:0000256" key="1">
    <source>
        <dbReference type="SAM" id="MobiDB-lite"/>
    </source>
</evidence>
<keyword evidence="3" id="KW-1185">Reference proteome</keyword>
<dbReference type="EMBL" id="JAULSR010000006">
    <property type="protein sequence ID" value="KAK0615634.1"/>
    <property type="molecule type" value="Genomic_DNA"/>
</dbReference>
<dbReference type="AlphaFoldDB" id="A0AA40BVY8"/>
<feature type="region of interest" description="Disordered" evidence="1">
    <location>
        <begin position="112"/>
        <end position="144"/>
    </location>
</feature>
<protein>
    <submittedName>
        <fullName evidence="2">Uncharacterized protein</fullName>
    </submittedName>
</protein>
<proteinExistence type="predicted"/>
<accession>A0AA40BVY8</accession>
<comment type="caution">
    <text evidence="2">The sequence shown here is derived from an EMBL/GenBank/DDBJ whole genome shotgun (WGS) entry which is preliminary data.</text>
</comment>
<feature type="compositionally biased region" description="Polar residues" evidence="1">
    <location>
        <begin position="191"/>
        <end position="203"/>
    </location>
</feature>
<feature type="compositionally biased region" description="Basic and acidic residues" evidence="1">
    <location>
        <begin position="62"/>
        <end position="71"/>
    </location>
</feature>